<dbReference type="CDD" id="cd03801">
    <property type="entry name" value="GT4_PimA-like"/>
    <property type="match status" value="1"/>
</dbReference>
<evidence type="ECO:0000259" key="1">
    <source>
        <dbReference type="Pfam" id="PF13439"/>
    </source>
</evidence>
<dbReference type="Pfam" id="PF13692">
    <property type="entry name" value="Glyco_trans_1_4"/>
    <property type="match status" value="1"/>
</dbReference>
<keyword evidence="3" id="KW-1185">Reference proteome</keyword>
<dbReference type="InterPro" id="IPR028098">
    <property type="entry name" value="Glyco_trans_4-like_N"/>
</dbReference>
<evidence type="ECO:0000313" key="3">
    <source>
        <dbReference type="Proteomes" id="UP000259030"/>
    </source>
</evidence>
<dbReference type="AlphaFoldDB" id="A0A221SUS5"/>
<dbReference type="RefSeq" id="WP_043776969.1">
    <property type="nucleotide sequence ID" value="NZ_CP021081.1"/>
</dbReference>
<proteinExistence type="predicted"/>
<dbReference type="STRING" id="317577.GCA_000419625_00207"/>
<evidence type="ECO:0000313" key="2">
    <source>
        <dbReference type="EMBL" id="ASN80392.1"/>
    </source>
</evidence>
<dbReference type="Pfam" id="PF13439">
    <property type="entry name" value="Glyco_transf_4"/>
    <property type="match status" value="1"/>
</dbReference>
<dbReference type="PANTHER" id="PTHR12526:SF634">
    <property type="entry name" value="BLL3361 PROTEIN"/>
    <property type="match status" value="1"/>
</dbReference>
<dbReference type="SUPFAM" id="SSF53756">
    <property type="entry name" value="UDP-Glycosyltransferase/glycogen phosphorylase"/>
    <property type="match status" value="1"/>
</dbReference>
<dbReference type="PANTHER" id="PTHR12526">
    <property type="entry name" value="GLYCOSYLTRANSFERASE"/>
    <property type="match status" value="1"/>
</dbReference>
<reference evidence="2 3" key="1">
    <citation type="submission" date="2017-05" db="EMBL/GenBank/DDBJ databases">
        <title>The complete genome sequence of Deinococcus ficus isolated from the rhizosphere of the Ficus religiosa L. in Taiwan.</title>
        <authorList>
            <person name="Wu K.-M."/>
            <person name="Liao T.-L."/>
            <person name="Liu Y.-M."/>
            <person name="Young C.-C."/>
            <person name="Tsai S.-F."/>
        </authorList>
    </citation>
    <scope>NUCLEOTIDE SEQUENCE [LARGE SCALE GENOMIC DNA]</scope>
    <source>
        <strain evidence="2 3">CC-FR2-10</strain>
    </source>
</reference>
<gene>
    <name evidence="2" type="ORF">DFI_04655</name>
</gene>
<name>A0A221SUS5_9DEIO</name>
<dbReference type="KEGG" id="dfc:DFI_04655"/>
<protein>
    <submittedName>
        <fullName evidence="2">Lipopolysaccharide biosynthesis protein</fullName>
    </submittedName>
</protein>
<dbReference type="EMBL" id="CP021081">
    <property type="protein sequence ID" value="ASN80392.1"/>
    <property type="molecule type" value="Genomic_DNA"/>
</dbReference>
<dbReference type="Gene3D" id="3.40.50.2000">
    <property type="entry name" value="Glycogen Phosphorylase B"/>
    <property type="match status" value="2"/>
</dbReference>
<feature type="domain" description="Glycosyltransferase subfamily 4-like N-terminal" evidence="1">
    <location>
        <begin position="18"/>
        <end position="170"/>
    </location>
</feature>
<sequence>MTAPRTAAFITDAPRVAGSEVWLLDVLPLLPAHGWQPTVFLPDRDTLDELARRFQAAGVPVERFGDPATLPDHTRAFHLRVLQAWEPATYRQLLPRLASPRLAVLHDQLEYHYPAPVRLLYREIYRRTKARPLRTADRLVTVSRWGGAFLRGPLGLPQVGEVTNGADPTRFRPAHPGEREALRSEYGFTRFTVLIPGRFAPEKNQLTALLAARHAPDLDFVFVGDQDAGLGAAAHRLQKLLRLGNVRFLGRRWDMPELYRAADVLLQPTLAENQSLVTLEAMSSALPIVTTPIPAQAELVQDGHTGLLVPAQPRLLATALRALAAHPERARQLGLNARQFVLDHHTIHHTAALVADVLGEASPGGARRS</sequence>
<accession>A0A221SUS5</accession>
<dbReference type="Proteomes" id="UP000259030">
    <property type="component" value="Chromosome"/>
</dbReference>
<organism evidence="2 3">
    <name type="scientific">Deinococcus ficus</name>
    <dbReference type="NCBI Taxonomy" id="317577"/>
    <lineage>
        <taxon>Bacteria</taxon>
        <taxon>Thermotogati</taxon>
        <taxon>Deinococcota</taxon>
        <taxon>Deinococci</taxon>
        <taxon>Deinococcales</taxon>
        <taxon>Deinococcaceae</taxon>
        <taxon>Deinococcus</taxon>
    </lineage>
</organism>